<feature type="transmembrane region" description="Helical" evidence="7">
    <location>
        <begin position="188"/>
        <end position="207"/>
    </location>
</feature>
<comment type="similarity">
    <text evidence="6">Belongs to the G-protein coupled receptor 1 family.</text>
</comment>
<feature type="transmembrane region" description="Helical" evidence="7">
    <location>
        <begin position="155"/>
        <end position="176"/>
    </location>
</feature>
<evidence type="ECO:0000256" key="4">
    <source>
        <dbReference type="ARBA" id="ARBA00022989"/>
    </source>
</evidence>
<dbReference type="InterPro" id="IPR017452">
    <property type="entry name" value="GPCR_Rhodpsn_7TM"/>
</dbReference>
<evidence type="ECO:0000256" key="5">
    <source>
        <dbReference type="ARBA" id="ARBA00023136"/>
    </source>
</evidence>
<keyword evidence="2" id="KW-1003">Cell membrane</keyword>
<keyword evidence="3 6" id="KW-0812">Transmembrane</keyword>
<evidence type="ECO:0000256" key="1">
    <source>
        <dbReference type="ARBA" id="ARBA00004651"/>
    </source>
</evidence>
<evidence type="ECO:0000256" key="6">
    <source>
        <dbReference type="RuleBase" id="RU000688"/>
    </source>
</evidence>
<comment type="caution">
    <text evidence="9">The sequence shown here is derived from an EMBL/GenBank/DDBJ whole genome shotgun (WGS) entry which is preliminary data.</text>
</comment>
<comment type="subcellular location">
    <subcellularLocation>
        <location evidence="1">Cell membrane</location>
        <topology evidence="1">Multi-pass membrane protein</topology>
    </subcellularLocation>
</comment>
<keyword evidence="6" id="KW-0675">Receptor</keyword>
<dbReference type="Pfam" id="PF00001">
    <property type="entry name" value="7tm_1"/>
    <property type="match status" value="1"/>
</dbReference>
<sequence>MDGSPTFSNDEKFSSVTCFYFTAPVFMTSGTLASNVISCVLTSFFALCSTIGNLLIVIAIWKTASLHKPEYILLGWFAFCDFILGFIAGPAFVGFKAAEITKNFKIYCGARLTFEFFSQVALNVSFALLTFMTIDRYLSLHLHLRYKEVVTQKRITIAVFVAFCVSISMSMTRFWLSDKTFLLMTKSVKFAFLCIIVAVYVKILLLVRRHQLKISQHRPWNSTDSCQRNLFDFARFKKYACTVLFIIVLILVCYVPITVVSFCKVYVCTEKVEHAKILYTFMVTFVFLTTSLHPLVFIWRTREVIEAINRILYKQ</sequence>
<dbReference type="PANTHER" id="PTHR22750">
    <property type="entry name" value="G-PROTEIN COUPLED RECEPTOR"/>
    <property type="match status" value="1"/>
</dbReference>
<keyword evidence="5 7" id="KW-0472">Membrane</keyword>
<evidence type="ECO:0000259" key="8">
    <source>
        <dbReference type="PROSITE" id="PS50262"/>
    </source>
</evidence>
<dbReference type="PRINTS" id="PR00237">
    <property type="entry name" value="GPCRRHODOPSN"/>
</dbReference>
<proteinExistence type="inferred from homology"/>
<dbReference type="CDD" id="cd00637">
    <property type="entry name" value="7tm_classA_rhodopsin-like"/>
    <property type="match status" value="1"/>
</dbReference>
<keyword evidence="10" id="KW-1185">Reference proteome</keyword>
<dbReference type="SMART" id="SM01381">
    <property type="entry name" value="7TM_GPCR_Srsx"/>
    <property type="match status" value="1"/>
</dbReference>
<evidence type="ECO:0000313" key="10">
    <source>
        <dbReference type="Proteomes" id="UP001159427"/>
    </source>
</evidence>
<evidence type="ECO:0000256" key="2">
    <source>
        <dbReference type="ARBA" id="ARBA00022475"/>
    </source>
</evidence>
<dbReference type="SUPFAM" id="SSF81321">
    <property type="entry name" value="Family A G protein-coupled receptor-like"/>
    <property type="match status" value="1"/>
</dbReference>
<feature type="transmembrane region" description="Helical" evidence="7">
    <location>
        <begin position="239"/>
        <end position="257"/>
    </location>
</feature>
<feature type="transmembrane region" description="Helical" evidence="7">
    <location>
        <begin position="35"/>
        <end position="61"/>
    </location>
</feature>
<dbReference type="PROSITE" id="PS50262">
    <property type="entry name" value="G_PROTEIN_RECEP_F1_2"/>
    <property type="match status" value="1"/>
</dbReference>
<keyword evidence="6" id="KW-0807">Transducer</keyword>
<name>A0ABN8LGV2_9CNID</name>
<dbReference type="PROSITE" id="PS00237">
    <property type="entry name" value="G_PROTEIN_RECEP_F1_1"/>
    <property type="match status" value="1"/>
</dbReference>
<keyword evidence="6" id="KW-0297">G-protein coupled receptor</keyword>
<evidence type="ECO:0000256" key="7">
    <source>
        <dbReference type="SAM" id="Phobius"/>
    </source>
</evidence>
<feature type="domain" description="G-protein coupled receptors family 1 profile" evidence="8">
    <location>
        <begin position="52"/>
        <end position="297"/>
    </location>
</feature>
<feature type="transmembrane region" description="Helical" evidence="7">
    <location>
        <begin position="73"/>
        <end position="96"/>
    </location>
</feature>
<dbReference type="InterPro" id="IPR000276">
    <property type="entry name" value="GPCR_Rhodpsn"/>
</dbReference>
<feature type="transmembrane region" description="Helical" evidence="7">
    <location>
        <begin position="277"/>
        <end position="299"/>
    </location>
</feature>
<evidence type="ECO:0000256" key="3">
    <source>
        <dbReference type="ARBA" id="ARBA00022692"/>
    </source>
</evidence>
<keyword evidence="4 7" id="KW-1133">Transmembrane helix</keyword>
<reference evidence="9 10" key="1">
    <citation type="submission" date="2022-05" db="EMBL/GenBank/DDBJ databases">
        <authorList>
            <consortium name="Genoscope - CEA"/>
            <person name="William W."/>
        </authorList>
    </citation>
    <scope>NUCLEOTIDE SEQUENCE [LARGE SCALE GENOMIC DNA]</scope>
</reference>
<organism evidence="9 10">
    <name type="scientific">Porites evermanni</name>
    <dbReference type="NCBI Taxonomy" id="104178"/>
    <lineage>
        <taxon>Eukaryota</taxon>
        <taxon>Metazoa</taxon>
        <taxon>Cnidaria</taxon>
        <taxon>Anthozoa</taxon>
        <taxon>Hexacorallia</taxon>
        <taxon>Scleractinia</taxon>
        <taxon>Fungiina</taxon>
        <taxon>Poritidae</taxon>
        <taxon>Porites</taxon>
    </lineage>
</organism>
<dbReference type="Gene3D" id="1.20.1070.10">
    <property type="entry name" value="Rhodopsin 7-helix transmembrane proteins"/>
    <property type="match status" value="1"/>
</dbReference>
<protein>
    <recommendedName>
        <fullName evidence="8">G-protein coupled receptors family 1 profile domain-containing protein</fullName>
    </recommendedName>
</protein>
<gene>
    <name evidence="9" type="ORF">PEVE_00006175</name>
</gene>
<dbReference type="EMBL" id="CALNXI010000014">
    <property type="protein sequence ID" value="CAH3014784.1"/>
    <property type="molecule type" value="Genomic_DNA"/>
</dbReference>
<accession>A0ABN8LGV2</accession>
<dbReference type="Proteomes" id="UP001159427">
    <property type="component" value="Unassembled WGS sequence"/>
</dbReference>
<evidence type="ECO:0000313" key="9">
    <source>
        <dbReference type="EMBL" id="CAH3014784.1"/>
    </source>
</evidence>